<dbReference type="RefSeq" id="XP_013269076.1">
    <property type="nucleotide sequence ID" value="XM_013413622.1"/>
</dbReference>
<dbReference type="HOGENOM" id="CLU_852981_0_0_1"/>
<evidence type="ECO:0000313" key="1">
    <source>
        <dbReference type="EMBL" id="KIX01940.1"/>
    </source>
</evidence>
<dbReference type="VEuPathDB" id="FungiDB:Z518_07879"/>
<keyword evidence="2" id="KW-1185">Reference proteome</keyword>
<evidence type="ECO:0000313" key="2">
    <source>
        <dbReference type="Proteomes" id="UP000053617"/>
    </source>
</evidence>
<dbReference type="GeneID" id="25295950"/>
<proteinExistence type="predicted"/>
<name>A0A0D2IZ92_9EURO</name>
<reference evidence="1 2" key="1">
    <citation type="submission" date="2015-01" db="EMBL/GenBank/DDBJ databases">
        <title>The Genome Sequence of Rhinocladiella mackenzie CBS 650.93.</title>
        <authorList>
            <consortium name="The Broad Institute Genomics Platform"/>
            <person name="Cuomo C."/>
            <person name="de Hoog S."/>
            <person name="Gorbushina A."/>
            <person name="Stielow B."/>
            <person name="Teixiera M."/>
            <person name="Abouelleil A."/>
            <person name="Chapman S.B."/>
            <person name="Priest M."/>
            <person name="Young S.K."/>
            <person name="Wortman J."/>
            <person name="Nusbaum C."/>
            <person name="Birren B."/>
        </authorList>
    </citation>
    <scope>NUCLEOTIDE SEQUENCE [LARGE SCALE GENOMIC DNA]</scope>
    <source>
        <strain evidence="1 2">CBS 650.93</strain>
    </source>
</reference>
<accession>A0A0D2IZ92</accession>
<protein>
    <submittedName>
        <fullName evidence="1">Uncharacterized protein</fullName>
    </submittedName>
</protein>
<dbReference type="STRING" id="1442369.A0A0D2IZ92"/>
<dbReference type="EMBL" id="KN847480">
    <property type="protein sequence ID" value="KIX01940.1"/>
    <property type="molecule type" value="Genomic_DNA"/>
</dbReference>
<dbReference type="Proteomes" id="UP000053617">
    <property type="component" value="Unassembled WGS sequence"/>
</dbReference>
<dbReference type="AlphaFoldDB" id="A0A0D2IZ92"/>
<gene>
    <name evidence="1" type="ORF">Z518_07879</name>
</gene>
<sequence>MVLFTFVHLTIPEDRDTLENLLSHLARRCKLPAPEIAYSILSKLRDQEEGVLATTQPRIDQLESDWLRLGPTKIAITETGVRALFSVRTFINLRYWQIERELLCINCKREAAQSLASIAGLRAEELQASTDWAAETGQFPSIAFIDLRSIIGRSLATAAISCRAVYLMHAPQGFPYQWVEHSDVDKLTKDCFVWCFDPQYRGIMRTLLDRGSSGPMGVLGKPIASEHLKRFLRPMVQAGSAVLLNKTECRSRSYPGPTWCLMILKQVDFNDTRAIREILAEVTTKREFYKINPGTPIENPEELRHLCFNMDSDNPDIDEWLQELNT</sequence>
<organism evidence="1 2">
    <name type="scientific">Rhinocladiella mackenziei CBS 650.93</name>
    <dbReference type="NCBI Taxonomy" id="1442369"/>
    <lineage>
        <taxon>Eukaryota</taxon>
        <taxon>Fungi</taxon>
        <taxon>Dikarya</taxon>
        <taxon>Ascomycota</taxon>
        <taxon>Pezizomycotina</taxon>
        <taxon>Eurotiomycetes</taxon>
        <taxon>Chaetothyriomycetidae</taxon>
        <taxon>Chaetothyriales</taxon>
        <taxon>Herpotrichiellaceae</taxon>
        <taxon>Rhinocladiella</taxon>
    </lineage>
</organism>